<organism evidence="10">
    <name type="scientific">Thermohahella caldifontis</name>
    <dbReference type="NCBI Taxonomy" id="3142973"/>
    <lineage>
        <taxon>Bacteria</taxon>
        <taxon>Pseudomonadati</taxon>
        <taxon>Pseudomonadota</taxon>
        <taxon>Gammaproteobacteria</taxon>
        <taxon>Oceanospirillales</taxon>
        <taxon>Hahellaceae</taxon>
        <taxon>Thermohahella</taxon>
    </lineage>
</organism>
<evidence type="ECO:0000256" key="2">
    <source>
        <dbReference type="ARBA" id="ARBA00007069"/>
    </source>
</evidence>
<dbReference type="CDD" id="cd06261">
    <property type="entry name" value="TM_PBP2"/>
    <property type="match status" value="1"/>
</dbReference>
<keyword evidence="5 8" id="KW-0812">Transmembrane</keyword>
<evidence type="ECO:0000256" key="3">
    <source>
        <dbReference type="ARBA" id="ARBA00022448"/>
    </source>
</evidence>
<evidence type="ECO:0000256" key="7">
    <source>
        <dbReference type="ARBA" id="ARBA00023136"/>
    </source>
</evidence>
<dbReference type="GO" id="GO:0005886">
    <property type="term" value="C:plasma membrane"/>
    <property type="evidence" value="ECO:0007669"/>
    <property type="project" value="UniProtKB-SubCell"/>
</dbReference>
<keyword evidence="7 8" id="KW-0472">Membrane</keyword>
<dbReference type="PANTHER" id="PTHR43848:SF2">
    <property type="entry name" value="PUTRESCINE TRANSPORT SYSTEM PERMEASE PROTEIN POTI"/>
    <property type="match status" value="1"/>
</dbReference>
<keyword evidence="6 8" id="KW-1133">Transmembrane helix</keyword>
<feature type="transmembrane region" description="Helical" evidence="8">
    <location>
        <begin position="112"/>
        <end position="135"/>
    </location>
</feature>
<name>A0AB39USA7_9GAMM</name>
<dbReference type="InterPro" id="IPR000515">
    <property type="entry name" value="MetI-like"/>
</dbReference>
<keyword evidence="3 8" id="KW-0813">Transport</keyword>
<feature type="domain" description="ABC transmembrane type-1" evidence="9">
    <location>
        <begin position="76"/>
        <end position="276"/>
    </location>
</feature>
<gene>
    <name evidence="10" type="ORF">AAIA72_08840</name>
</gene>
<proteinExistence type="inferred from homology"/>
<feature type="transmembrane region" description="Helical" evidence="8">
    <location>
        <begin position="201"/>
        <end position="226"/>
    </location>
</feature>
<dbReference type="AlphaFoldDB" id="A0AB39USA7"/>
<dbReference type="PROSITE" id="PS50928">
    <property type="entry name" value="ABC_TM1"/>
    <property type="match status" value="1"/>
</dbReference>
<feature type="transmembrane region" description="Helical" evidence="8">
    <location>
        <begin position="257"/>
        <end position="279"/>
    </location>
</feature>
<feature type="transmembrane region" description="Helical" evidence="8">
    <location>
        <begin position="20"/>
        <end position="38"/>
    </location>
</feature>
<dbReference type="InterPro" id="IPR035906">
    <property type="entry name" value="MetI-like_sf"/>
</dbReference>
<evidence type="ECO:0000256" key="8">
    <source>
        <dbReference type="RuleBase" id="RU363032"/>
    </source>
</evidence>
<dbReference type="RefSeq" id="WP_369599960.1">
    <property type="nucleotide sequence ID" value="NZ_CP154858.1"/>
</dbReference>
<dbReference type="EMBL" id="CP154858">
    <property type="protein sequence ID" value="XDT70919.1"/>
    <property type="molecule type" value="Genomic_DNA"/>
</dbReference>
<evidence type="ECO:0000256" key="4">
    <source>
        <dbReference type="ARBA" id="ARBA00022475"/>
    </source>
</evidence>
<protein>
    <submittedName>
        <fullName evidence="10">ABC transporter permease</fullName>
    </submittedName>
</protein>
<sequence>MIRSLPASRTYRWGMTAYVVLFYIFLFAPLVITCVLAFNDSDFPSLPWKGFTLDWFVGDTHPRIGIFHDENNLASIWVSIQTAFWVSLISLTLGTMAALLFEQENFRFKPFLYYLALTPLVIPGVILGISILLTANSAGLWFEERLGLDIPILRPSFWLVVVGQTAFVTTFVLLVVSARLRKLDPSLAEAAMNLGANRWQVFWLITLPYLRPAMIGSGAVAFLMSFENFNTTLFLVGSDTTLPINLYLQVRDGSTPVINAISFLMIVGTSLLGMVNLAMQRRRAS</sequence>
<feature type="transmembrane region" description="Helical" evidence="8">
    <location>
        <begin position="155"/>
        <end position="180"/>
    </location>
</feature>
<dbReference type="Gene3D" id="1.10.3720.10">
    <property type="entry name" value="MetI-like"/>
    <property type="match status" value="1"/>
</dbReference>
<evidence type="ECO:0000313" key="10">
    <source>
        <dbReference type="EMBL" id="XDT70919.1"/>
    </source>
</evidence>
<comment type="similarity">
    <text evidence="2">Belongs to the binding-protein-dependent transport system permease family. CysTW subfamily.</text>
</comment>
<dbReference type="InterPro" id="IPR051789">
    <property type="entry name" value="Bact_Polyamine_Transport"/>
</dbReference>
<dbReference type="KEGG" id="tcd:AAIA72_08840"/>
<accession>A0AB39USA7</accession>
<dbReference type="GO" id="GO:0055085">
    <property type="term" value="P:transmembrane transport"/>
    <property type="evidence" value="ECO:0007669"/>
    <property type="project" value="InterPro"/>
</dbReference>
<dbReference type="PANTHER" id="PTHR43848">
    <property type="entry name" value="PUTRESCINE TRANSPORT SYSTEM PERMEASE PROTEIN POTI"/>
    <property type="match status" value="1"/>
</dbReference>
<evidence type="ECO:0000256" key="5">
    <source>
        <dbReference type="ARBA" id="ARBA00022692"/>
    </source>
</evidence>
<dbReference type="Pfam" id="PF00528">
    <property type="entry name" value="BPD_transp_1"/>
    <property type="match status" value="1"/>
</dbReference>
<reference evidence="10" key="1">
    <citation type="submission" date="2024-05" db="EMBL/GenBank/DDBJ databases">
        <title>Genome sequencing of novel strain.</title>
        <authorList>
            <person name="Ganbat D."/>
            <person name="Ganbat S."/>
            <person name="Lee S.-J."/>
        </authorList>
    </citation>
    <scope>NUCLEOTIDE SEQUENCE</scope>
    <source>
        <strain evidence="10">SMD15-11</strain>
    </source>
</reference>
<keyword evidence="4" id="KW-1003">Cell membrane</keyword>
<comment type="subcellular location">
    <subcellularLocation>
        <location evidence="1 8">Cell membrane</location>
        <topology evidence="1 8">Multi-pass membrane protein</topology>
    </subcellularLocation>
</comment>
<feature type="transmembrane region" description="Helical" evidence="8">
    <location>
        <begin position="76"/>
        <end position="100"/>
    </location>
</feature>
<evidence type="ECO:0000259" key="9">
    <source>
        <dbReference type="PROSITE" id="PS50928"/>
    </source>
</evidence>
<evidence type="ECO:0000256" key="1">
    <source>
        <dbReference type="ARBA" id="ARBA00004651"/>
    </source>
</evidence>
<evidence type="ECO:0000256" key="6">
    <source>
        <dbReference type="ARBA" id="ARBA00022989"/>
    </source>
</evidence>
<dbReference type="SUPFAM" id="SSF161098">
    <property type="entry name" value="MetI-like"/>
    <property type="match status" value="1"/>
</dbReference>